<evidence type="ECO:0000256" key="19">
    <source>
        <dbReference type="ARBA" id="ARBA00022842"/>
    </source>
</evidence>
<evidence type="ECO:0000259" key="41">
    <source>
        <dbReference type="PROSITE" id="PS51855"/>
    </source>
</evidence>
<dbReference type="InterPro" id="IPR006275">
    <property type="entry name" value="CPSase_lsu"/>
</dbReference>
<dbReference type="EC" id="2.1.3.2" evidence="9"/>
<comment type="catalytic activity">
    <reaction evidence="31">
        <text>(S)-dihydroorotate + H2O = N-carbamoyl-L-aspartate + H(+)</text>
        <dbReference type="Rhea" id="RHEA:24296"/>
        <dbReference type="ChEBI" id="CHEBI:15377"/>
        <dbReference type="ChEBI" id="CHEBI:15378"/>
        <dbReference type="ChEBI" id="CHEBI:30864"/>
        <dbReference type="ChEBI" id="CHEBI:32814"/>
        <dbReference type="EC" id="3.5.2.3"/>
    </reaction>
</comment>
<evidence type="ECO:0000256" key="33">
    <source>
        <dbReference type="ARBA" id="ARBA00048859"/>
    </source>
</evidence>
<dbReference type="Pfam" id="PF00185">
    <property type="entry name" value="OTCace"/>
    <property type="match status" value="1"/>
</dbReference>
<dbReference type="SUPFAM" id="SSF51556">
    <property type="entry name" value="Metallo-dependent hydrolases"/>
    <property type="match status" value="1"/>
</dbReference>
<keyword evidence="12" id="KW-0808">Transferase</keyword>
<dbReference type="PRINTS" id="PR00101">
    <property type="entry name" value="ATCASE"/>
</dbReference>
<comment type="catalytic activity">
    <reaction evidence="30">
        <text>hydrogencarbonate + NH4(+) + 2 ATP = carbamoyl phosphate + 2 ADP + phosphate + 2 H(+)</text>
        <dbReference type="Rhea" id="RHEA:18029"/>
        <dbReference type="ChEBI" id="CHEBI:15378"/>
        <dbReference type="ChEBI" id="CHEBI:17544"/>
        <dbReference type="ChEBI" id="CHEBI:28938"/>
        <dbReference type="ChEBI" id="CHEBI:30616"/>
        <dbReference type="ChEBI" id="CHEBI:43474"/>
        <dbReference type="ChEBI" id="CHEBI:58228"/>
        <dbReference type="ChEBI" id="CHEBI:456216"/>
        <dbReference type="EC" id="6.3.4.16"/>
    </reaction>
</comment>
<dbReference type="Gene3D" id="3.30.1490.20">
    <property type="entry name" value="ATP-grasp fold, A domain"/>
    <property type="match status" value="1"/>
</dbReference>
<comment type="similarity">
    <text evidence="28">In the 2nd section; belongs to the CarB family.</text>
</comment>
<dbReference type="SUPFAM" id="SSF48108">
    <property type="entry name" value="Carbamoyl phosphate synthetase, large subunit connection domain"/>
    <property type="match status" value="1"/>
</dbReference>
<keyword evidence="24" id="KW-0511">Multifunctional enzyme</keyword>
<dbReference type="InterPro" id="IPR002195">
    <property type="entry name" value="Dihydroorotase_CS"/>
</dbReference>
<dbReference type="FunFam" id="3.30.1490.20:FF:000001">
    <property type="entry name" value="Carbamoyl-phosphate synthase large chain"/>
    <property type="match status" value="1"/>
</dbReference>
<keyword evidence="43" id="KW-1185">Reference proteome</keyword>
<dbReference type="Pfam" id="PF02786">
    <property type="entry name" value="CPSase_L_D2"/>
    <property type="match status" value="2"/>
</dbReference>
<evidence type="ECO:0000256" key="15">
    <source>
        <dbReference type="ARBA" id="ARBA00022741"/>
    </source>
</evidence>
<dbReference type="FunFam" id="3.40.50.20:FF:000011">
    <property type="entry name" value="CAD protein-like isoform X1"/>
    <property type="match status" value="1"/>
</dbReference>
<dbReference type="GO" id="GO:0046872">
    <property type="term" value="F:metal ion binding"/>
    <property type="evidence" value="ECO:0007669"/>
    <property type="project" value="UniProtKB-KW"/>
</dbReference>
<evidence type="ECO:0000256" key="28">
    <source>
        <dbReference type="ARBA" id="ARBA00043998"/>
    </source>
</evidence>
<evidence type="ECO:0000256" key="34">
    <source>
        <dbReference type="ARBA" id="ARBA00049534"/>
    </source>
</evidence>
<dbReference type="CDD" id="cd01316">
    <property type="entry name" value="CAD_DHOase"/>
    <property type="match status" value="1"/>
</dbReference>
<dbReference type="NCBIfam" id="NF002032">
    <property type="entry name" value="PRK00856.1"/>
    <property type="match status" value="1"/>
</dbReference>
<dbReference type="Proteomes" id="UP000261360">
    <property type="component" value="Unplaced"/>
</dbReference>
<evidence type="ECO:0000256" key="11">
    <source>
        <dbReference type="ARBA" id="ARBA00022598"/>
    </source>
</evidence>
<dbReference type="InterPro" id="IPR006274">
    <property type="entry name" value="CarbamoylP_synth_ssu"/>
</dbReference>
<reference evidence="42" key="2">
    <citation type="submission" date="2025-09" db="UniProtKB">
        <authorList>
            <consortium name="Ensembl"/>
        </authorList>
    </citation>
    <scope>IDENTIFICATION</scope>
</reference>
<dbReference type="GO" id="GO:0006207">
    <property type="term" value="P:'de novo' pyrimidine nucleobase biosynthetic process"/>
    <property type="evidence" value="ECO:0007669"/>
    <property type="project" value="InterPro"/>
</dbReference>
<dbReference type="InterPro" id="IPR011607">
    <property type="entry name" value="MGS-like_dom"/>
</dbReference>
<dbReference type="HAMAP" id="MF_01209">
    <property type="entry name" value="CPSase_S_chain"/>
    <property type="match status" value="1"/>
</dbReference>
<evidence type="ECO:0000256" key="12">
    <source>
        <dbReference type="ARBA" id="ARBA00022679"/>
    </source>
</evidence>
<dbReference type="GO" id="GO:0006526">
    <property type="term" value="P:L-arginine biosynthetic process"/>
    <property type="evidence" value="ECO:0007669"/>
    <property type="project" value="TreeGrafter"/>
</dbReference>
<dbReference type="EC" id="6.3.5.5" evidence="6"/>
<accession>A0A3B4WYE2</accession>
<evidence type="ECO:0000256" key="32">
    <source>
        <dbReference type="ARBA" id="ARBA00048816"/>
    </source>
</evidence>
<feature type="domain" description="ATP-grasp" evidence="40">
    <location>
        <begin position="988"/>
        <end position="1179"/>
    </location>
</feature>
<feature type="region of interest" description="Disordered" evidence="39">
    <location>
        <begin position="1747"/>
        <end position="1822"/>
    </location>
</feature>
<evidence type="ECO:0000313" key="43">
    <source>
        <dbReference type="Proteomes" id="UP000261360"/>
    </source>
</evidence>
<dbReference type="UniPathway" id="UPA00070">
    <property type="reaction ID" value="UER00115"/>
</dbReference>
<dbReference type="GO" id="GO:0004151">
    <property type="term" value="F:dihydroorotase activity"/>
    <property type="evidence" value="ECO:0007669"/>
    <property type="project" value="UniProtKB-EC"/>
</dbReference>
<dbReference type="PROSITE" id="PS51273">
    <property type="entry name" value="GATASE_TYPE_1"/>
    <property type="match status" value="1"/>
</dbReference>
<dbReference type="InterPro" id="IPR002474">
    <property type="entry name" value="CarbamoylP_synth_ssu_N"/>
</dbReference>
<evidence type="ECO:0000256" key="36">
    <source>
        <dbReference type="ARBA" id="ARBA00070057"/>
    </source>
</evidence>
<dbReference type="PANTHER" id="PTHR11405">
    <property type="entry name" value="CARBAMOYLTRANSFERASE FAMILY MEMBER"/>
    <property type="match status" value="1"/>
</dbReference>
<dbReference type="FunFam" id="3.50.30.20:FF:000002">
    <property type="entry name" value="Carbamoyl-phosphate synthase 1, mitochondrial"/>
    <property type="match status" value="1"/>
</dbReference>
<dbReference type="SMART" id="SM01097">
    <property type="entry name" value="CPSase_sm_chain"/>
    <property type="match status" value="1"/>
</dbReference>
<dbReference type="InterPro" id="IPR002082">
    <property type="entry name" value="Asp_carbamoyltransf"/>
</dbReference>
<dbReference type="EC" id="3.5.1.2" evidence="8"/>
<evidence type="ECO:0000256" key="16">
    <source>
        <dbReference type="ARBA" id="ARBA00022801"/>
    </source>
</evidence>
<dbReference type="InterPro" id="IPR036901">
    <property type="entry name" value="Asp/Orn_carbamoylTrfase_sf"/>
</dbReference>
<name>A0A3B4WYE2_SERLL</name>
<dbReference type="PANTHER" id="PTHR11405:SF5">
    <property type="entry name" value="CAD PROTEIN"/>
    <property type="match status" value="1"/>
</dbReference>
<dbReference type="InterPro" id="IPR013815">
    <property type="entry name" value="ATP_grasp_subdomain_1"/>
</dbReference>
<dbReference type="InterPro" id="IPR035686">
    <property type="entry name" value="CPSase_GATase1"/>
</dbReference>
<comment type="subcellular location">
    <subcellularLocation>
        <location evidence="2">Nucleus</location>
    </subcellularLocation>
</comment>
<dbReference type="PRINTS" id="PR00099">
    <property type="entry name" value="CPSGATASE"/>
</dbReference>
<dbReference type="InterPro" id="IPR036897">
    <property type="entry name" value="CarbamoylP_synth_lsu_oligo_sf"/>
</dbReference>
<evidence type="ECO:0000256" key="4">
    <source>
        <dbReference type="ARBA" id="ARBA00004852"/>
    </source>
</evidence>
<comment type="similarity">
    <text evidence="27">In the N-terminal section; belongs to the CarA family.</text>
</comment>
<protein>
    <recommendedName>
        <fullName evidence="36">Multifunctional protein CAD</fullName>
        <ecNumber evidence="9">2.1.3.2</ecNumber>
        <ecNumber evidence="8">3.5.1.2</ecNumber>
        <ecNumber evidence="7">3.5.2.3</ecNumber>
        <ecNumber evidence="29">6.3.4.16</ecNumber>
        <ecNumber evidence="6">6.3.5.5</ecNumber>
    </recommendedName>
    <alternativeName>
        <fullName evidence="37">Carbamoyl phosphate synthetase 2-aspartate transcarbamylase-dihydroorotase</fullName>
    </alternativeName>
</protein>
<dbReference type="Gene3D" id="3.40.50.880">
    <property type="match status" value="1"/>
</dbReference>
<evidence type="ECO:0000256" key="30">
    <source>
        <dbReference type="ARBA" id="ARBA00047359"/>
    </source>
</evidence>
<proteinExistence type="inferred from homology"/>
<dbReference type="Pfam" id="PF12890">
    <property type="entry name" value="DHOase"/>
    <property type="match status" value="1"/>
</dbReference>
<evidence type="ECO:0000256" key="39">
    <source>
        <dbReference type="SAM" id="MobiDB-lite"/>
    </source>
</evidence>
<dbReference type="NCBIfam" id="TIGR01369">
    <property type="entry name" value="CPSaseII_lrg"/>
    <property type="match status" value="1"/>
</dbReference>
<keyword evidence="23" id="KW-0539">Nucleus</keyword>
<dbReference type="SMART" id="SM01096">
    <property type="entry name" value="CPSase_L_D3"/>
    <property type="match status" value="1"/>
</dbReference>
<comment type="similarity">
    <text evidence="26">In the C-terminal section; belongs to the aspartate/ornithine carbamoyltransferase superfamily. ATCase family.</text>
</comment>
<keyword evidence="20" id="KW-0665">Pyrimidine biosynthesis</keyword>
<comment type="pathway">
    <text evidence="5">Pyrimidine metabolism; UMP biosynthesis via de novo pathway; (S)-dihydroorotate from bicarbonate: step 3/3.</text>
</comment>
<evidence type="ECO:0000256" key="13">
    <source>
        <dbReference type="ARBA" id="ARBA00022723"/>
    </source>
</evidence>
<dbReference type="SUPFAM" id="SSF56059">
    <property type="entry name" value="Glutathione synthetase ATP-binding domain-like"/>
    <property type="match status" value="2"/>
</dbReference>
<dbReference type="GO" id="GO:0004070">
    <property type="term" value="F:aspartate carbamoyltransferase activity"/>
    <property type="evidence" value="ECO:0007669"/>
    <property type="project" value="UniProtKB-EC"/>
</dbReference>
<dbReference type="Pfam" id="PF00988">
    <property type="entry name" value="CPSase_sm_chain"/>
    <property type="match status" value="1"/>
</dbReference>
<dbReference type="FunFam" id="3.30.470.20:FF:000004">
    <property type="entry name" value="Carbamoyl-phosphate synthase (glutamine-hydrolyzing)"/>
    <property type="match status" value="1"/>
</dbReference>
<evidence type="ECO:0000256" key="37">
    <source>
        <dbReference type="ARBA" id="ARBA00077900"/>
    </source>
</evidence>
<comment type="catalytic activity">
    <reaction evidence="33">
        <text>carbamoyl phosphate + L-aspartate = N-carbamoyl-L-aspartate + phosphate + H(+)</text>
        <dbReference type="Rhea" id="RHEA:20013"/>
        <dbReference type="ChEBI" id="CHEBI:15378"/>
        <dbReference type="ChEBI" id="CHEBI:29991"/>
        <dbReference type="ChEBI" id="CHEBI:32814"/>
        <dbReference type="ChEBI" id="CHEBI:43474"/>
        <dbReference type="ChEBI" id="CHEBI:58228"/>
        <dbReference type="EC" id="2.1.3.2"/>
    </reaction>
</comment>
<dbReference type="Pfam" id="PF25596">
    <property type="entry name" value="CPSase_L_D1"/>
    <property type="match status" value="2"/>
</dbReference>
<dbReference type="Gene3D" id="3.40.50.20">
    <property type="match status" value="2"/>
</dbReference>
<dbReference type="SUPFAM" id="SSF52317">
    <property type="entry name" value="Class I glutamine amidotransferase-like"/>
    <property type="match status" value="1"/>
</dbReference>
<evidence type="ECO:0000256" key="24">
    <source>
        <dbReference type="ARBA" id="ARBA00023268"/>
    </source>
</evidence>
<evidence type="ECO:0000256" key="21">
    <source>
        <dbReference type="ARBA" id="ARBA00022990"/>
    </source>
</evidence>
<dbReference type="Gene3D" id="3.30.470.20">
    <property type="entry name" value="ATP-grasp fold, B domain"/>
    <property type="match status" value="3"/>
</dbReference>
<evidence type="ECO:0000256" key="6">
    <source>
        <dbReference type="ARBA" id="ARBA00012738"/>
    </source>
</evidence>
<dbReference type="Ensembl" id="ENSSLDT00000010568.1">
    <property type="protein sequence ID" value="ENSSLDP00000010199.1"/>
    <property type="gene ID" value="ENSSLDG00000007917.1"/>
</dbReference>
<keyword evidence="13" id="KW-0479">Metal-binding</keyword>
<organism evidence="42 43">
    <name type="scientific">Seriola lalandi dorsalis</name>
    <dbReference type="NCBI Taxonomy" id="1841481"/>
    <lineage>
        <taxon>Eukaryota</taxon>
        <taxon>Metazoa</taxon>
        <taxon>Chordata</taxon>
        <taxon>Craniata</taxon>
        <taxon>Vertebrata</taxon>
        <taxon>Euteleostomi</taxon>
        <taxon>Actinopterygii</taxon>
        <taxon>Neopterygii</taxon>
        <taxon>Teleostei</taxon>
        <taxon>Neoteleostei</taxon>
        <taxon>Acanthomorphata</taxon>
        <taxon>Carangaria</taxon>
        <taxon>Carangiformes</taxon>
        <taxon>Carangidae</taxon>
        <taxon>Seriola</taxon>
    </lineage>
</organism>
<dbReference type="NCBIfam" id="NF003671">
    <property type="entry name" value="PRK05294.1"/>
    <property type="match status" value="1"/>
</dbReference>
<evidence type="ECO:0000256" key="9">
    <source>
        <dbReference type="ARBA" id="ARBA00013008"/>
    </source>
</evidence>
<dbReference type="InterPro" id="IPR032466">
    <property type="entry name" value="Metal_Hydrolase"/>
</dbReference>
<keyword evidence="15 38" id="KW-0547">Nucleotide-binding</keyword>
<evidence type="ECO:0000256" key="38">
    <source>
        <dbReference type="PROSITE-ProRule" id="PRU00409"/>
    </source>
</evidence>
<keyword evidence="18 38" id="KW-0067">ATP-binding</keyword>
<dbReference type="GeneTree" id="ENSGT00940000157241"/>
<evidence type="ECO:0000313" key="42">
    <source>
        <dbReference type="Ensembl" id="ENSSLDP00000010199.1"/>
    </source>
</evidence>
<dbReference type="NCBIfam" id="TIGR00670">
    <property type="entry name" value="asp_carb_tr"/>
    <property type="match status" value="1"/>
</dbReference>
<dbReference type="Gene3D" id="3.50.30.20">
    <property type="entry name" value="Carbamoyl-phosphate synthase small subunit, N-terminal domain"/>
    <property type="match status" value="1"/>
</dbReference>
<dbReference type="Gene3D" id="1.10.1030.10">
    <property type="entry name" value="Carbamoyl-phosphate synthetase, large subunit oligomerisation domain"/>
    <property type="match status" value="1"/>
</dbReference>
<dbReference type="InterPro" id="IPR005479">
    <property type="entry name" value="CPAse_ATP-bd"/>
</dbReference>
<dbReference type="PROSITE" id="PS00867">
    <property type="entry name" value="CPSASE_2"/>
    <property type="match status" value="2"/>
</dbReference>
<keyword evidence="11" id="KW-0436">Ligase</keyword>
<dbReference type="FunFam" id="3.40.50.1370:FF:000002">
    <property type="entry name" value="Aspartate carbamoyltransferase 2"/>
    <property type="match status" value="1"/>
</dbReference>
<keyword evidence="21" id="KW-0007">Acetylation</keyword>
<dbReference type="GO" id="GO:0005524">
    <property type="term" value="F:ATP binding"/>
    <property type="evidence" value="ECO:0007669"/>
    <property type="project" value="UniProtKB-UniRule"/>
</dbReference>
<evidence type="ECO:0000256" key="2">
    <source>
        <dbReference type="ARBA" id="ARBA00004123"/>
    </source>
</evidence>
<dbReference type="EC" id="3.5.2.3" evidence="7"/>
<dbReference type="GO" id="GO:0044205">
    <property type="term" value="P:'de novo' UMP biosynthetic process"/>
    <property type="evidence" value="ECO:0007669"/>
    <property type="project" value="UniProtKB-UniPathway"/>
</dbReference>
<dbReference type="InterPro" id="IPR016185">
    <property type="entry name" value="PreATP-grasp_dom_sf"/>
</dbReference>
<evidence type="ECO:0000256" key="10">
    <source>
        <dbReference type="ARBA" id="ARBA00022553"/>
    </source>
</evidence>
<comment type="catalytic activity">
    <reaction evidence="32">
        <text>hydrogencarbonate + L-glutamine + 2 ATP + H2O = carbamoyl phosphate + L-glutamate + 2 ADP + phosphate + 2 H(+)</text>
        <dbReference type="Rhea" id="RHEA:18633"/>
        <dbReference type="ChEBI" id="CHEBI:15377"/>
        <dbReference type="ChEBI" id="CHEBI:15378"/>
        <dbReference type="ChEBI" id="CHEBI:17544"/>
        <dbReference type="ChEBI" id="CHEBI:29985"/>
        <dbReference type="ChEBI" id="CHEBI:30616"/>
        <dbReference type="ChEBI" id="CHEBI:43474"/>
        <dbReference type="ChEBI" id="CHEBI:58228"/>
        <dbReference type="ChEBI" id="CHEBI:58359"/>
        <dbReference type="ChEBI" id="CHEBI:456216"/>
        <dbReference type="EC" id="6.3.5.5"/>
    </reaction>
</comment>
<comment type="pathway">
    <text evidence="3">Pyrimidine metabolism; UMP biosynthesis via de novo pathway; (S)-dihydroorotate from bicarbonate: step 1/3.</text>
</comment>
<dbReference type="PROSITE" id="PS51855">
    <property type="entry name" value="MGS"/>
    <property type="match status" value="1"/>
</dbReference>
<dbReference type="NCBIfam" id="NF009475">
    <property type="entry name" value="PRK12838.1"/>
    <property type="match status" value="1"/>
</dbReference>
<evidence type="ECO:0000256" key="8">
    <source>
        <dbReference type="ARBA" id="ARBA00012918"/>
    </source>
</evidence>
<dbReference type="GO" id="GO:0004359">
    <property type="term" value="F:glutaminase activity"/>
    <property type="evidence" value="ECO:0007669"/>
    <property type="project" value="UniProtKB-EC"/>
</dbReference>
<reference evidence="42" key="1">
    <citation type="submission" date="2025-08" db="UniProtKB">
        <authorList>
            <consortium name="Ensembl"/>
        </authorList>
    </citation>
    <scope>IDENTIFICATION</scope>
</reference>
<dbReference type="PROSITE" id="PS00482">
    <property type="entry name" value="DIHYDROOROTASE_1"/>
    <property type="match status" value="1"/>
</dbReference>
<feature type="domain" description="MGS-like" evidence="41">
    <location>
        <begin position="1244"/>
        <end position="1399"/>
    </location>
</feature>
<dbReference type="PRINTS" id="PR00098">
    <property type="entry name" value="CPSASE"/>
</dbReference>
<dbReference type="Gene3D" id="3.20.20.140">
    <property type="entry name" value="Metal-dependent hydrolases"/>
    <property type="match status" value="1"/>
</dbReference>
<dbReference type="InterPro" id="IPR005480">
    <property type="entry name" value="CPSase_lsu_oligo"/>
</dbReference>
<evidence type="ECO:0000256" key="35">
    <source>
        <dbReference type="ARBA" id="ARBA00063193"/>
    </source>
</evidence>
<dbReference type="PRINTS" id="PR00100">
    <property type="entry name" value="AOTCASE"/>
</dbReference>
<dbReference type="PROSITE" id="PS50975">
    <property type="entry name" value="ATP_GRASP"/>
    <property type="match status" value="2"/>
</dbReference>
<dbReference type="FunFam" id="3.40.50.20:FF:000002">
    <property type="entry name" value="Carbamoyl-phosphate synthase large chain"/>
    <property type="match status" value="1"/>
</dbReference>
<dbReference type="NCBIfam" id="TIGR01368">
    <property type="entry name" value="CPSaseIIsmall"/>
    <property type="match status" value="1"/>
</dbReference>
<dbReference type="EC" id="6.3.4.16" evidence="29"/>
<dbReference type="FunFam" id="3.40.50.1380:FF:000005">
    <property type="entry name" value="CAD protein-like isoform X1"/>
    <property type="match status" value="1"/>
</dbReference>
<evidence type="ECO:0000256" key="17">
    <source>
        <dbReference type="ARBA" id="ARBA00022833"/>
    </source>
</evidence>
<evidence type="ECO:0000256" key="22">
    <source>
        <dbReference type="ARBA" id="ARBA00023211"/>
    </source>
</evidence>
<comment type="cofactor">
    <cofactor evidence="1">
        <name>Zn(2+)</name>
        <dbReference type="ChEBI" id="CHEBI:29105"/>
    </cofactor>
</comment>
<keyword evidence="14" id="KW-0677">Repeat</keyword>
<dbReference type="FunFam" id="1.10.1030.10:FF:000001">
    <property type="entry name" value="Carbamoyl-phosphate synthase large chain"/>
    <property type="match status" value="1"/>
</dbReference>
<keyword evidence="19" id="KW-0460">Magnesium</keyword>
<dbReference type="InterPro" id="IPR006130">
    <property type="entry name" value="Asp/Orn_carbamoylTrfase"/>
</dbReference>
<feature type="domain" description="ATP-grasp" evidence="40">
    <location>
        <begin position="517"/>
        <end position="717"/>
    </location>
</feature>
<comment type="subunit">
    <text evidence="35">Homohexamer. Interacts with CIPC.</text>
</comment>
<dbReference type="SUPFAM" id="SSF52440">
    <property type="entry name" value="PreATP-grasp domain"/>
    <property type="match status" value="2"/>
</dbReference>
<dbReference type="GO" id="GO:0016597">
    <property type="term" value="F:amino acid binding"/>
    <property type="evidence" value="ECO:0007669"/>
    <property type="project" value="InterPro"/>
</dbReference>
<dbReference type="InterPro" id="IPR011059">
    <property type="entry name" value="Metal-dep_hydrolase_composite"/>
</dbReference>
<dbReference type="SMART" id="SM00851">
    <property type="entry name" value="MGS"/>
    <property type="match status" value="1"/>
</dbReference>
<evidence type="ECO:0000256" key="26">
    <source>
        <dbReference type="ARBA" id="ARBA00043979"/>
    </source>
</evidence>
<dbReference type="InterPro" id="IPR006132">
    <property type="entry name" value="Asp/Orn_carbamoyltranf_P-bd"/>
</dbReference>
<dbReference type="InterPro" id="IPR024403">
    <property type="entry name" value="DHOase_cat"/>
</dbReference>
<evidence type="ECO:0000256" key="23">
    <source>
        <dbReference type="ARBA" id="ARBA00023242"/>
    </source>
</evidence>
<dbReference type="Pfam" id="PF00117">
    <property type="entry name" value="GATase"/>
    <property type="match status" value="1"/>
</dbReference>
<dbReference type="FunFam" id="3.30.470.20:FF:000062">
    <property type="entry name" value="Carbamoyl-phosphate synthetase 2, aspartate transcarbamylase, and dihydroorotase"/>
    <property type="match status" value="1"/>
</dbReference>
<comment type="catalytic activity">
    <reaction evidence="34">
        <text>L-glutamine + H2O = L-glutamate + NH4(+)</text>
        <dbReference type="Rhea" id="RHEA:15889"/>
        <dbReference type="ChEBI" id="CHEBI:15377"/>
        <dbReference type="ChEBI" id="CHEBI:28938"/>
        <dbReference type="ChEBI" id="CHEBI:29985"/>
        <dbReference type="ChEBI" id="CHEBI:58359"/>
        <dbReference type="EC" id="3.5.1.2"/>
    </reaction>
</comment>
<dbReference type="GO" id="GO:0005951">
    <property type="term" value="C:carbamoyl-phosphate synthase complex"/>
    <property type="evidence" value="ECO:0007669"/>
    <property type="project" value="TreeGrafter"/>
</dbReference>
<dbReference type="SUPFAM" id="SSF52021">
    <property type="entry name" value="Carbamoyl phosphate synthetase, small subunit N-terminal domain"/>
    <property type="match status" value="1"/>
</dbReference>
<evidence type="ECO:0000256" key="14">
    <source>
        <dbReference type="ARBA" id="ARBA00022737"/>
    </source>
</evidence>
<dbReference type="InterPro" id="IPR036914">
    <property type="entry name" value="MGS-like_dom_sf"/>
</dbReference>
<comment type="pathway">
    <text evidence="4">Pyrimidine metabolism; UMP biosynthesis via de novo pathway; (S)-dihydroorotate from bicarbonate: step 2/3.</text>
</comment>
<dbReference type="FunFam" id="3.20.20.140:FF:000015">
    <property type="entry name" value="CAD protein isoform X2"/>
    <property type="match status" value="1"/>
</dbReference>
<evidence type="ECO:0000256" key="18">
    <source>
        <dbReference type="ARBA" id="ARBA00022840"/>
    </source>
</evidence>
<evidence type="ECO:0000259" key="40">
    <source>
        <dbReference type="PROSITE" id="PS50975"/>
    </source>
</evidence>
<evidence type="ECO:0000256" key="31">
    <source>
        <dbReference type="ARBA" id="ARBA00048492"/>
    </source>
</evidence>
<dbReference type="Pfam" id="PF02142">
    <property type="entry name" value="MGS"/>
    <property type="match status" value="1"/>
</dbReference>
<sequence>MATLILEDGATFRGRLFGANVSVSGEVVFQTGMVGYPEALTDPSYRCQLLTLTYPLVGNYGVPEEEEGEFGLSKWFESSKIHAAALIIGELSENPSHWSSVKSLDQWLKEQGIPGLQGIDTRRLTKKIREKGTMLGKLVVDGTPEDTVPFDNPDQRNLVQEVSMKEPRVYNPDGNLRITAVDCGIKYNQIRSLAERGARVTVVPWDHPLDTADFDGLFISNGPGDPEFCQATITNVRKVVSMDRPKPLFGICLGHQLLSLVIGAKTYKMKYGNRGHNQPCIHKGTGRCFITSQNHGFAVDPETLPEGWDVLFTNANDHTSEGIVHNTQPLFSVQFHPEHMAGPTDLVSLFDVFLDTVKDHKEGNGTKTVKQRLMDHLTYPGSMKPVEVVRPRKVLILGSGGLSIGQAGEFDYSGSQAIKALKEENIQTVLINPNIATVQTSKGLADKVYFLPITPEYVTQVIKNERPDGVLLTFGGQTALNCGVEMTKLGVLEKYKVKVLGTPVASIEMTEDRKIFVEKMEEINEHVAPSEAALSVEQALAAAERLGYPVLVRSAFALGGLGSGFANNKDELTSLVTSAFAHTSQVLVDKSLKGWKEIEYEVVRDAYDNCITYYIIEVNARLSRSSALASKATGYPLAYVAAKLGLGIPLPQLKNSVTNSTTANFEPSLDYCVVKVPRWDLSKFLRVSTKIGSSMKSVGEVMAIGRSFEEAFQKALRMVDENCVGFDHTIKPVSEKELQTPTDKRIFVLAAAFKAGYTVDQLYDLTKIDRWFLHKMKNIADHEQLLETYNQSTMPPAVMRKAKQLGFSDKQIALAVQSTELAVRKLRRDWSILPVVKQIDTVAAEWPAHTNYLYLTYHGTENDVSFIDQHVMVIGSGVYRIGSSVEFDWCAVGCITELRKMGYKTIMVNYNPETVSTDYDMCDRLYFDEISFEVVMDIYERENPEGVILSMGGQLPNNIAMSLHRQQCRVLGTSPECIDAAENRFKFSRMLDTINISQPQWKELSDTESAVKFCEMVGYPCLVRPSYVLSGAAMNVAYSDSDLVKYLSSAVAVSKEYPVVISKFIQEAKEIDVDAVACDGDVVAIAVSEHVENAGVHSGDATLVTPPQDLNQKTIESIKAIVHSIGQELQVTGPFNLQLIAKDDQLKVIECNVRVSRSFPFVSKTLGVDLVALATQAIMKEDVEPVSLMRGKGIVGVKVPQFSFSRLAGADVVLGVEMTSTGEVACFGENRYEAYLKAMLSTGFKIPKKNILLSIGSYKNKSELLPTVQALESMGYDLYASLGTADFYTEHGVKVKAVDWPFEEDDSECPKEKQRSIMNYLEENHFDLVINLSMRNSGGRRLSSFVTKGYRTRRMAIDYSVPLIIDIKCTKLFVQALHQIGRTPPVKTHIDSMASQTLVRLPGLIDVHVHLREPGAIHKEDFSSGTAAALAGGVTMVCAMPNTSPAITDPSTMALVQKLAKAGCRCDYALYVGAASDNAAVLPSIASQAAGLKMYLNDTYSTLKMDNVSLWMEHFEKWPKQMPIVAHAEKQTVAAILMVAQLYQRPVHICHVAKKEEILIIRAAKQKGIQVTCEVAPHHLFLCEDNLSDIGNGRAQVRPMLGTREDMEALWENMDIIDCFATDHAPHSVEEKNAENPPPGYPGLETMLPLLLTAVSDGRLTLDDIIRRLYDNPRKIFNLPVQENTYVEVDLEQEWLIPQAMQFTKSKWTPFQGLKVKGKVRRVVLRGEVAYIDGQVLVPPGYGEDVKTWPTASTPEHPRPTPPREGPVRTRAPSPRRGPGEGRYLLPPRTHRSSDPGLPPAGDSYSHPPPLSRLMSPQSGPGPIPASHFQTSPFLHPLIGQHILSVRQFSKNQISHLFNVAHSLRLMVQKERSLEILKVGHRQKTAHLILCHFIPVSSFFLIRLGGSVIHFSESTSSTQKGESLADSVQTMSCYTDVLVLRHPTPGAVESASRHCRKPVINAGDGVGEHPTQALLDVFTIREELGTVNGMTITMVGDLKHGRTVHSLAKLLTQYRITLRYVAPKNLHMPTEIINYVASKGIKQEEFESIEEALPETDVLYMTRIQKERFASEQEYKACFGQFILTPHIMTVAKKKMVVMHPLPRVNEISAEVDTDPRAAYFRQAENGMYIRMALLATVLGR</sequence>
<evidence type="ECO:0000256" key="27">
    <source>
        <dbReference type="ARBA" id="ARBA00043984"/>
    </source>
</evidence>
<dbReference type="GO" id="GO:0006541">
    <property type="term" value="P:glutamine metabolic process"/>
    <property type="evidence" value="ECO:0007669"/>
    <property type="project" value="InterPro"/>
</dbReference>
<dbReference type="GO" id="GO:0004087">
    <property type="term" value="F:carbamoyl-phosphate synthase (ammonia) activity"/>
    <property type="evidence" value="ECO:0007669"/>
    <property type="project" value="UniProtKB-EC"/>
</dbReference>
<dbReference type="Gene3D" id="3.40.50.1370">
    <property type="entry name" value="Aspartate/ornithine carbamoyltransferase"/>
    <property type="match status" value="2"/>
</dbReference>
<evidence type="ECO:0000256" key="7">
    <source>
        <dbReference type="ARBA" id="ARBA00012860"/>
    </source>
</evidence>
<evidence type="ECO:0000256" key="25">
    <source>
        <dbReference type="ARBA" id="ARBA00043968"/>
    </source>
</evidence>
<evidence type="ECO:0000256" key="29">
    <source>
        <dbReference type="ARBA" id="ARBA00044063"/>
    </source>
</evidence>
<dbReference type="Pfam" id="PF02729">
    <property type="entry name" value="OTCace_N"/>
    <property type="match status" value="1"/>
</dbReference>
<evidence type="ECO:0000256" key="5">
    <source>
        <dbReference type="ARBA" id="ARBA00004880"/>
    </source>
</evidence>
<dbReference type="GO" id="GO:0004088">
    <property type="term" value="F:carbamoyl-phosphate synthase (glutamine-hydrolyzing) activity"/>
    <property type="evidence" value="ECO:0007669"/>
    <property type="project" value="UniProtKB-EC"/>
</dbReference>
<dbReference type="GO" id="GO:0005634">
    <property type="term" value="C:nucleus"/>
    <property type="evidence" value="ECO:0007669"/>
    <property type="project" value="UniProtKB-SubCell"/>
</dbReference>
<dbReference type="CDD" id="cd01423">
    <property type="entry name" value="MGS_CPS_I_III"/>
    <property type="match status" value="1"/>
</dbReference>
<dbReference type="SUPFAM" id="SSF52335">
    <property type="entry name" value="Methylglyoxal synthase-like"/>
    <property type="match status" value="1"/>
</dbReference>
<dbReference type="SUPFAM" id="SSF51338">
    <property type="entry name" value="Composite domain of metallo-dependent hydrolases"/>
    <property type="match status" value="1"/>
</dbReference>
<evidence type="ECO:0000256" key="3">
    <source>
        <dbReference type="ARBA" id="ARBA00004812"/>
    </source>
</evidence>
<dbReference type="SUPFAM" id="SSF53671">
    <property type="entry name" value="Aspartate/ornithine carbamoyltransferase"/>
    <property type="match status" value="1"/>
</dbReference>
<dbReference type="PROSITE" id="PS00483">
    <property type="entry name" value="DIHYDROOROTASE_2"/>
    <property type="match status" value="1"/>
</dbReference>
<dbReference type="Gene3D" id="3.40.50.1380">
    <property type="entry name" value="Methylglyoxal synthase-like domain"/>
    <property type="match status" value="1"/>
</dbReference>
<dbReference type="InterPro" id="IPR005483">
    <property type="entry name" value="CPSase_dom"/>
</dbReference>
<comment type="similarity">
    <text evidence="25">In the 3rd section; belongs to the metallo-dependent hydrolases superfamily. DHOase family. CAD subfamily.</text>
</comment>
<keyword evidence="10" id="KW-0597">Phosphoprotein</keyword>
<dbReference type="InterPro" id="IPR058047">
    <property type="entry name" value="CPSase_preATP-grasp"/>
</dbReference>
<keyword evidence="22" id="KW-0464">Manganese</keyword>
<keyword evidence="16" id="KW-0378">Hydrolase</keyword>
<dbReference type="PROSITE" id="PS00866">
    <property type="entry name" value="CPSASE_1"/>
    <property type="match status" value="2"/>
</dbReference>
<dbReference type="InterPro" id="IPR017926">
    <property type="entry name" value="GATASE"/>
</dbReference>
<evidence type="ECO:0000256" key="1">
    <source>
        <dbReference type="ARBA" id="ARBA00001947"/>
    </source>
</evidence>
<evidence type="ECO:0000256" key="20">
    <source>
        <dbReference type="ARBA" id="ARBA00022975"/>
    </source>
</evidence>
<dbReference type="InterPro" id="IPR006131">
    <property type="entry name" value="Asp_carbamoyltransf_Asp/Orn-bd"/>
</dbReference>
<keyword evidence="17" id="KW-0862">Zinc</keyword>
<dbReference type="CDD" id="cd01744">
    <property type="entry name" value="GATase1_CPSase"/>
    <property type="match status" value="1"/>
</dbReference>
<dbReference type="FunFam" id="3.40.50.880:FF:000006">
    <property type="entry name" value="Carbamoyl-phosphate synthase 1, mitochondrial"/>
    <property type="match status" value="1"/>
</dbReference>
<dbReference type="InterPro" id="IPR011761">
    <property type="entry name" value="ATP-grasp"/>
</dbReference>
<dbReference type="InterPro" id="IPR029062">
    <property type="entry name" value="Class_I_gatase-like"/>
</dbReference>
<dbReference type="Pfam" id="PF02787">
    <property type="entry name" value="CPSase_L_D3"/>
    <property type="match status" value="1"/>
</dbReference>
<dbReference type="InterPro" id="IPR036480">
    <property type="entry name" value="CarbP_synth_ssu_N_sf"/>
</dbReference>